<dbReference type="AlphaFoldDB" id="A0A6P4XGU8"/>
<dbReference type="PANTHER" id="PTHR10704">
    <property type="entry name" value="CARBOHYDRATE SULFOTRANSFERASE"/>
    <property type="match status" value="1"/>
</dbReference>
<dbReference type="InterPro" id="IPR000863">
    <property type="entry name" value="Sulfotransferase_dom"/>
</dbReference>
<dbReference type="GeneID" id="109463393"/>
<evidence type="ECO:0000256" key="1">
    <source>
        <dbReference type="RuleBase" id="RU361155"/>
    </source>
</evidence>
<keyword evidence="3" id="KW-1133">Transmembrane helix</keyword>
<dbReference type="Pfam" id="PF00685">
    <property type="entry name" value="Sulfotransfer_1"/>
    <property type="match status" value="1"/>
</dbReference>
<gene>
    <name evidence="6 7" type="primary">LOC109463393</name>
</gene>
<evidence type="ECO:0000313" key="5">
    <source>
        <dbReference type="Proteomes" id="UP000515135"/>
    </source>
</evidence>
<proteinExistence type="inferred from homology"/>
<evidence type="ECO:0000256" key="3">
    <source>
        <dbReference type="SAM" id="Phobius"/>
    </source>
</evidence>
<dbReference type="KEGG" id="bbel:109463393"/>
<comment type="similarity">
    <text evidence="1">Belongs to the sulfotransferase 1 family.</text>
</comment>
<evidence type="ECO:0000313" key="7">
    <source>
        <dbReference type="RefSeq" id="XP_019615769.1"/>
    </source>
</evidence>
<keyword evidence="3" id="KW-0812">Transmembrane</keyword>
<keyword evidence="5" id="KW-1185">Reference proteome</keyword>
<dbReference type="PANTHER" id="PTHR10704:SF71">
    <property type="entry name" value="CARBOHYDRATE SULFOTRANSFERASE 1-LIKE"/>
    <property type="match status" value="1"/>
</dbReference>
<keyword evidence="3" id="KW-0472">Membrane</keyword>
<feature type="domain" description="Sulfotransferase" evidence="4">
    <location>
        <begin position="189"/>
        <end position="520"/>
    </location>
</feature>
<dbReference type="InterPro" id="IPR027417">
    <property type="entry name" value="P-loop_NTPase"/>
</dbReference>
<dbReference type="OrthoDB" id="6138663at2759"/>
<protein>
    <recommendedName>
        <fullName evidence="1">Sulfotransferase</fullName>
        <ecNumber evidence="1">2.8.2.-</ecNumber>
    </recommendedName>
</protein>
<dbReference type="Proteomes" id="UP000515135">
    <property type="component" value="Unplaced"/>
</dbReference>
<feature type="region of interest" description="Disordered" evidence="2">
    <location>
        <begin position="116"/>
        <end position="147"/>
    </location>
</feature>
<dbReference type="RefSeq" id="XP_019615760.1">
    <property type="nucleotide sequence ID" value="XM_019760201.1"/>
</dbReference>
<dbReference type="EC" id="2.8.2.-" evidence="1"/>
<dbReference type="InterPro" id="IPR051135">
    <property type="entry name" value="Gal/GlcNAc/GalNAc_ST"/>
</dbReference>
<dbReference type="GO" id="GO:0006044">
    <property type="term" value="P:N-acetylglucosamine metabolic process"/>
    <property type="evidence" value="ECO:0007669"/>
    <property type="project" value="TreeGrafter"/>
</dbReference>
<evidence type="ECO:0000313" key="6">
    <source>
        <dbReference type="RefSeq" id="XP_019615760.1"/>
    </source>
</evidence>
<accession>A0A6P4XGU8</accession>
<dbReference type="Gene3D" id="3.40.50.300">
    <property type="entry name" value="P-loop containing nucleotide triphosphate hydrolases"/>
    <property type="match status" value="1"/>
</dbReference>
<evidence type="ECO:0000256" key="2">
    <source>
        <dbReference type="SAM" id="MobiDB-lite"/>
    </source>
</evidence>
<feature type="transmembrane region" description="Helical" evidence="3">
    <location>
        <begin position="17"/>
        <end position="35"/>
    </location>
</feature>
<dbReference type="GO" id="GO:0006790">
    <property type="term" value="P:sulfur compound metabolic process"/>
    <property type="evidence" value="ECO:0007669"/>
    <property type="project" value="TreeGrafter"/>
</dbReference>
<dbReference type="RefSeq" id="XP_019615769.1">
    <property type="nucleotide sequence ID" value="XM_019760210.1"/>
</dbReference>
<dbReference type="SUPFAM" id="SSF52540">
    <property type="entry name" value="P-loop containing nucleoside triphosphate hydrolases"/>
    <property type="match status" value="1"/>
</dbReference>
<dbReference type="GO" id="GO:0001517">
    <property type="term" value="F:N-acetylglucosamine 6-O-sulfotransferase activity"/>
    <property type="evidence" value="ECO:0007669"/>
    <property type="project" value="TreeGrafter"/>
</dbReference>
<organism evidence="5 6">
    <name type="scientific">Branchiostoma belcheri</name>
    <name type="common">Amphioxus</name>
    <dbReference type="NCBI Taxonomy" id="7741"/>
    <lineage>
        <taxon>Eukaryota</taxon>
        <taxon>Metazoa</taxon>
        <taxon>Chordata</taxon>
        <taxon>Cephalochordata</taxon>
        <taxon>Leptocardii</taxon>
        <taxon>Amphioxiformes</taxon>
        <taxon>Branchiostomatidae</taxon>
        <taxon>Branchiostoma</taxon>
    </lineage>
</organism>
<sequence>MMACPVSPWRLLQRKRYVFYSVLFVALFALAPLFYDVGLLRPKPTLANQNATRQREVPNITGRGTPREHHNVIASSPRHVSVKPWTKIFPAVTGTSHNTDRRKTTKNVHLSSDGANLVNTEMDDSDEKRKHVPSLQRSEMPPRISESTPYHHVMDNIRTMSSVPHQDDNLAPSRSDLARVQGQTKRLGVVILALMRTGSSFVSELVNNNLDFFYLFEPMWTLKHNGKYFFRPKGKGVVADTKGVRVNQFDREYTSLHERAKLQMLSDVFHCNFTAMAPFYTSYLTGAFIGRNASRTVNDACRNGRFIGGKRTGRLLGSRSRPVCPMYSWNVPRVLADLCTNHKHSAVKTIRVASVEELVPLIQDPSLDMKILHLIRDPRAIVASRLDVLHPGAVRNLSGLQELLVRSVEFDDICGWMESNVQYRDHIPQHLQGRYALVRYEDVAANPSAMAEKIYNFLGIPLPDEVMQWIDKNTKGSHHIVNKYQTNRNSRASLDTWRHKLVFSSVSRIQDRCRPIMAKLGYRPVNSTGELTNMTNILIEEPSPEIANLII</sequence>
<keyword evidence="1" id="KW-0808">Transferase</keyword>
<reference evidence="6 7" key="1">
    <citation type="submission" date="2025-04" db="UniProtKB">
        <authorList>
            <consortium name="RefSeq"/>
        </authorList>
    </citation>
    <scope>IDENTIFICATION</scope>
    <source>
        <tissue evidence="6 7">Gonad</tissue>
    </source>
</reference>
<evidence type="ECO:0000259" key="4">
    <source>
        <dbReference type="Pfam" id="PF00685"/>
    </source>
</evidence>
<name>A0A6P4XGU8_BRABE</name>